<dbReference type="eggNOG" id="COG0491">
    <property type="taxonomic scope" value="Bacteria"/>
</dbReference>
<keyword evidence="5" id="KW-0862">Zinc</keyword>
<proteinExistence type="inferred from homology"/>
<keyword evidence="3" id="KW-0479">Metal-binding</keyword>
<feature type="domain" description="Metallo-beta-lactamase" evidence="6">
    <location>
        <begin position="88"/>
        <end position="311"/>
    </location>
</feature>
<dbReference type="EMBL" id="ADVG01000002">
    <property type="protein sequence ID" value="EFH86807.1"/>
    <property type="molecule type" value="Genomic_DNA"/>
</dbReference>
<gene>
    <name evidence="7" type="ORF">Krac_8122</name>
</gene>
<evidence type="ECO:0000313" key="8">
    <source>
        <dbReference type="Proteomes" id="UP000004508"/>
    </source>
</evidence>
<dbReference type="Gene3D" id="3.60.15.10">
    <property type="entry name" value="Ribonuclease Z/Hydroxyacylglutathione hydrolase-like"/>
    <property type="match status" value="1"/>
</dbReference>
<evidence type="ECO:0000256" key="1">
    <source>
        <dbReference type="ARBA" id="ARBA00001947"/>
    </source>
</evidence>
<evidence type="ECO:0000256" key="2">
    <source>
        <dbReference type="ARBA" id="ARBA00007749"/>
    </source>
</evidence>
<dbReference type="RefSeq" id="WP_007911412.1">
    <property type="nucleotide sequence ID" value="NZ_ADVG01000002.1"/>
</dbReference>
<evidence type="ECO:0000256" key="4">
    <source>
        <dbReference type="ARBA" id="ARBA00022801"/>
    </source>
</evidence>
<dbReference type="CDD" id="cd07730">
    <property type="entry name" value="metallo-hydrolase-like_MBL-fold"/>
    <property type="match status" value="1"/>
</dbReference>
<dbReference type="InParanoid" id="D6TM07"/>
<comment type="cofactor">
    <cofactor evidence="1">
        <name>Zn(2+)</name>
        <dbReference type="ChEBI" id="CHEBI:29105"/>
    </cofactor>
</comment>
<reference evidence="7 8" key="1">
    <citation type="journal article" date="2011" name="Stand. Genomic Sci.">
        <title>Non-contiguous finished genome sequence and contextual data of the filamentous soil bacterium Ktedonobacter racemifer type strain (SOSP1-21).</title>
        <authorList>
            <person name="Chang Y.J."/>
            <person name="Land M."/>
            <person name="Hauser L."/>
            <person name="Chertkov O."/>
            <person name="Del Rio T.G."/>
            <person name="Nolan M."/>
            <person name="Copeland A."/>
            <person name="Tice H."/>
            <person name="Cheng J.F."/>
            <person name="Lucas S."/>
            <person name="Han C."/>
            <person name="Goodwin L."/>
            <person name="Pitluck S."/>
            <person name="Ivanova N."/>
            <person name="Ovchinikova G."/>
            <person name="Pati A."/>
            <person name="Chen A."/>
            <person name="Palaniappan K."/>
            <person name="Mavromatis K."/>
            <person name="Liolios K."/>
            <person name="Brettin T."/>
            <person name="Fiebig A."/>
            <person name="Rohde M."/>
            <person name="Abt B."/>
            <person name="Goker M."/>
            <person name="Detter J.C."/>
            <person name="Woyke T."/>
            <person name="Bristow J."/>
            <person name="Eisen J.A."/>
            <person name="Markowitz V."/>
            <person name="Hugenholtz P."/>
            <person name="Kyrpides N.C."/>
            <person name="Klenk H.P."/>
            <person name="Lapidus A."/>
        </authorList>
    </citation>
    <scope>NUCLEOTIDE SEQUENCE [LARGE SCALE GENOMIC DNA]</scope>
    <source>
        <strain evidence="8">DSM 44963</strain>
    </source>
</reference>
<dbReference type="InterPro" id="IPR051013">
    <property type="entry name" value="MBL_superfamily_lactonases"/>
</dbReference>
<evidence type="ECO:0000313" key="7">
    <source>
        <dbReference type="EMBL" id="EFH86807.1"/>
    </source>
</evidence>
<dbReference type="GO" id="GO:0046872">
    <property type="term" value="F:metal ion binding"/>
    <property type="evidence" value="ECO:0007669"/>
    <property type="project" value="UniProtKB-KW"/>
</dbReference>
<dbReference type="SMART" id="SM00849">
    <property type="entry name" value="Lactamase_B"/>
    <property type="match status" value="1"/>
</dbReference>
<accession>D6TM07</accession>
<sequence>MQSKRVNKWLAWGAVSLTALGVGAAIKSLMPPRFNMQLLPAGEGGTEKQQRDKQLPDVDIHILRCGSVFWPELVMVRGSLSLKPRKIAYSSVLVRHPQGTFLYDTGLSGDIYQHLKDQPLPFRQTLARFKVEQTLRGALQEQGLKPEDLDFVLLSHLHWDHVSGVPDIVGVPLRVNRVEFDAAKQGVIPLHKGLVWRLMEGSPLTCFDLEGPSYEGFRSSLDVFGDGSIVLVPLPGHTPGNTGMFINRANGARLFFLGDAAHVAENYLYPTTPHPLFWNGVTSDKATALQTLLELHHFARSHPEVPLIAMHDARMQEASMQVENERLARI</sequence>
<organism evidence="7 8">
    <name type="scientific">Ktedonobacter racemifer DSM 44963</name>
    <dbReference type="NCBI Taxonomy" id="485913"/>
    <lineage>
        <taxon>Bacteria</taxon>
        <taxon>Bacillati</taxon>
        <taxon>Chloroflexota</taxon>
        <taxon>Ktedonobacteria</taxon>
        <taxon>Ktedonobacterales</taxon>
        <taxon>Ktedonobacteraceae</taxon>
        <taxon>Ktedonobacter</taxon>
    </lineage>
</organism>
<dbReference type="Pfam" id="PF00753">
    <property type="entry name" value="Lactamase_B"/>
    <property type="match status" value="1"/>
</dbReference>
<dbReference type="OrthoDB" id="333278at2"/>
<dbReference type="SUPFAM" id="SSF56281">
    <property type="entry name" value="Metallo-hydrolase/oxidoreductase"/>
    <property type="match status" value="1"/>
</dbReference>
<evidence type="ECO:0000256" key="3">
    <source>
        <dbReference type="ARBA" id="ARBA00022723"/>
    </source>
</evidence>
<name>D6TM07_KTERA</name>
<evidence type="ECO:0000256" key="5">
    <source>
        <dbReference type="ARBA" id="ARBA00022833"/>
    </source>
</evidence>
<keyword evidence="4 7" id="KW-0378">Hydrolase</keyword>
<comment type="similarity">
    <text evidence="2">Belongs to the metallo-beta-lactamase superfamily.</text>
</comment>
<protein>
    <submittedName>
        <fullName evidence="7">Zn-dependent hydrolase</fullName>
    </submittedName>
</protein>
<comment type="caution">
    <text evidence="7">The sequence shown here is derived from an EMBL/GenBank/DDBJ whole genome shotgun (WGS) entry which is preliminary data.</text>
</comment>
<dbReference type="GO" id="GO:0016787">
    <property type="term" value="F:hydrolase activity"/>
    <property type="evidence" value="ECO:0007669"/>
    <property type="project" value="UniProtKB-KW"/>
</dbReference>
<keyword evidence="8" id="KW-1185">Reference proteome</keyword>
<dbReference type="PANTHER" id="PTHR42978">
    <property type="entry name" value="QUORUM-QUENCHING LACTONASE YTNP-RELATED-RELATED"/>
    <property type="match status" value="1"/>
</dbReference>
<dbReference type="AlphaFoldDB" id="D6TM07"/>
<dbReference type="Proteomes" id="UP000004508">
    <property type="component" value="Unassembled WGS sequence"/>
</dbReference>
<dbReference type="InterPro" id="IPR036866">
    <property type="entry name" value="RibonucZ/Hydroxyglut_hydro"/>
</dbReference>
<dbReference type="InterPro" id="IPR001279">
    <property type="entry name" value="Metallo-B-lactamas"/>
</dbReference>
<dbReference type="STRING" id="485913.Krac_8122"/>
<evidence type="ECO:0000259" key="6">
    <source>
        <dbReference type="SMART" id="SM00849"/>
    </source>
</evidence>
<dbReference type="PANTHER" id="PTHR42978:SF2">
    <property type="entry name" value="102 KBASES UNSTABLE REGION: FROM 1 TO 119443"/>
    <property type="match status" value="1"/>
</dbReference>